<evidence type="ECO:0000313" key="3">
    <source>
        <dbReference type="Proteomes" id="UP001274321"/>
    </source>
</evidence>
<dbReference type="Proteomes" id="UP001274321">
    <property type="component" value="Unassembled WGS sequence"/>
</dbReference>
<dbReference type="NCBIfam" id="TIGR03561">
    <property type="entry name" value="organ_hyd_perox"/>
    <property type="match status" value="1"/>
</dbReference>
<accession>A0ABU4RMR7</accession>
<gene>
    <name evidence="2" type="ORF">SCD90_08595</name>
</gene>
<dbReference type="SUPFAM" id="SSF82784">
    <property type="entry name" value="OsmC-like"/>
    <property type="match status" value="1"/>
</dbReference>
<dbReference type="EMBL" id="JAXAFJ010000004">
    <property type="protein sequence ID" value="MDX6806122.1"/>
    <property type="molecule type" value="Genomic_DNA"/>
</dbReference>
<dbReference type="Pfam" id="PF02566">
    <property type="entry name" value="OsmC"/>
    <property type="match status" value="1"/>
</dbReference>
<proteinExistence type="inferred from homology"/>
<dbReference type="InterPro" id="IPR036102">
    <property type="entry name" value="OsmC/Ohrsf"/>
</dbReference>
<dbReference type="Gene3D" id="2.20.25.10">
    <property type="match status" value="1"/>
</dbReference>
<dbReference type="InterPro" id="IPR019953">
    <property type="entry name" value="OHR"/>
</dbReference>
<reference evidence="2 3" key="1">
    <citation type="submission" date="2023-11" db="EMBL/GenBank/DDBJ databases">
        <authorList>
            <person name="Bao R."/>
        </authorList>
    </citation>
    <scope>NUCLEOTIDE SEQUENCE [LARGE SCALE GENOMIC DNA]</scope>
    <source>
        <strain evidence="2 3">PJ23</strain>
    </source>
</reference>
<dbReference type="Gene3D" id="3.30.300.20">
    <property type="match status" value="1"/>
</dbReference>
<organism evidence="2 3">
    <name type="scientific">Terrihabitans rhizophilus</name>
    <dbReference type="NCBI Taxonomy" id="3092662"/>
    <lineage>
        <taxon>Bacteria</taxon>
        <taxon>Pseudomonadati</taxon>
        <taxon>Pseudomonadota</taxon>
        <taxon>Alphaproteobacteria</taxon>
        <taxon>Hyphomicrobiales</taxon>
        <taxon>Terrihabitans</taxon>
    </lineage>
</organism>
<dbReference type="PANTHER" id="PTHR33797:SF2">
    <property type="entry name" value="ORGANIC HYDROPEROXIDE RESISTANCE PROTEIN-LIKE"/>
    <property type="match status" value="1"/>
</dbReference>
<protein>
    <submittedName>
        <fullName evidence="2">Organic hydroperoxide resistance protein</fullName>
    </submittedName>
</protein>
<comment type="similarity">
    <text evidence="1">Belongs to the OsmC/Ohr family.</text>
</comment>
<dbReference type="InterPro" id="IPR003718">
    <property type="entry name" value="OsmC/Ohr_fam"/>
</dbReference>
<sequence>MAYKTTATTTGGRNGRAILADGGLALAMAAPKEIRGDGNGHNPEQLFALGYSSCFGQALLGLGKKHNVDSKEASVTAEVTLNTDGGFSLAVDLKVSIPGADRAAVEALVEEAHQVCPYSKAIRNNVPVTLTVV</sequence>
<keyword evidence="3" id="KW-1185">Reference proteome</keyword>
<evidence type="ECO:0000256" key="1">
    <source>
        <dbReference type="ARBA" id="ARBA00007378"/>
    </source>
</evidence>
<comment type="caution">
    <text evidence="2">The sequence shown here is derived from an EMBL/GenBank/DDBJ whole genome shotgun (WGS) entry which is preliminary data.</text>
</comment>
<dbReference type="RefSeq" id="WP_319844245.1">
    <property type="nucleotide sequence ID" value="NZ_JAXAFJ010000004.1"/>
</dbReference>
<dbReference type="InterPro" id="IPR015946">
    <property type="entry name" value="KH_dom-like_a/b"/>
</dbReference>
<name>A0ABU4RMR7_9HYPH</name>
<evidence type="ECO:0000313" key="2">
    <source>
        <dbReference type="EMBL" id="MDX6806122.1"/>
    </source>
</evidence>
<dbReference type="PANTHER" id="PTHR33797">
    <property type="entry name" value="ORGANIC HYDROPEROXIDE RESISTANCE PROTEIN-LIKE"/>
    <property type="match status" value="1"/>
</dbReference>